<evidence type="ECO:0000313" key="13">
    <source>
        <dbReference type="EMBL" id="SVA19961.1"/>
    </source>
</evidence>
<evidence type="ECO:0000259" key="10">
    <source>
        <dbReference type="Pfam" id="PF11940"/>
    </source>
</evidence>
<evidence type="ECO:0000256" key="7">
    <source>
        <dbReference type="ARBA" id="ARBA00022833"/>
    </source>
</evidence>
<keyword evidence="5" id="KW-0479">Metal-binding</keyword>
<dbReference type="SUPFAM" id="SSF55486">
    <property type="entry name" value="Metalloproteases ('zincins'), catalytic domain"/>
    <property type="match status" value="1"/>
</dbReference>
<keyword evidence="4" id="KW-0645">Protease</keyword>
<organism evidence="13">
    <name type="scientific">marine metagenome</name>
    <dbReference type="NCBI Taxonomy" id="408172"/>
    <lineage>
        <taxon>unclassified sequences</taxon>
        <taxon>metagenomes</taxon>
        <taxon>ecological metagenomes</taxon>
    </lineage>
</organism>
<dbReference type="GO" id="GO:0006508">
    <property type="term" value="P:proteolysis"/>
    <property type="evidence" value="ECO:0007669"/>
    <property type="project" value="UniProtKB-KW"/>
</dbReference>
<protein>
    <recommendedName>
        <fullName evidence="14">Peptidase M1 leukotriene A4 hydrolase/aminopeptidase C-terminal domain-containing protein</fullName>
    </recommendedName>
</protein>
<feature type="domain" description="Aminopeptidase N-like N-terminal" evidence="12">
    <location>
        <begin position="51"/>
        <end position="131"/>
    </location>
</feature>
<dbReference type="GO" id="GO:0004177">
    <property type="term" value="F:aminopeptidase activity"/>
    <property type="evidence" value="ECO:0007669"/>
    <property type="project" value="UniProtKB-KW"/>
</dbReference>
<evidence type="ECO:0000256" key="1">
    <source>
        <dbReference type="ARBA" id="ARBA00001947"/>
    </source>
</evidence>
<dbReference type="InterPro" id="IPR027268">
    <property type="entry name" value="Peptidase_M4/M1_CTD_sf"/>
</dbReference>
<dbReference type="InterPro" id="IPR037144">
    <property type="entry name" value="Peptidase_M1_pepN_C_sf"/>
</dbReference>
<dbReference type="GO" id="GO:0008237">
    <property type="term" value="F:metallopeptidase activity"/>
    <property type="evidence" value="ECO:0007669"/>
    <property type="project" value="UniProtKB-KW"/>
</dbReference>
<dbReference type="FunFam" id="3.30.2010.30:FF:000002">
    <property type="entry name" value="Putative aminopeptidase N"/>
    <property type="match status" value="1"/>
</dbReference>
<dbReference type="CDD" id="cd09600">
    <property type="entry name" value="M1_APN"/>
    <property type="match status" value="1"/>
</dbReference>
<evidence type="ECO:0000259" key="9">
    <source>
        <dbReference type="Pfam" id="PF01433"/>
    </source>
</evidence>
<evidence type="ECO:0000256" key="6">
    <source>
        <dbReference type="ARBA" id="ARBA00022801"/>
    </source>
</evidence>
<dbReference type="InterPro" id="IPR014782">
    <property type="entry name" value="Peptidase_M1_dom"/>
</dbReference>
<evidence type="ECO:0008006" key="14">
    <source>
        <dbReference type="Google" id="ProtNLM"/>
    </source>
</evidence>
<feature type="domain" description="Peptidase M1 alanyl aminopeptidase C-terminal" evidence="11">
    <location>
        <begin position="480"/>
        <end position="785"/>
    </location>
</feature>
<dbReference type="SUPFAM" id="SSF63737">
    <property type="entry name" value="Leukotriene A4 hydrolase N-terminal domain"/>
    <property type="match status" value="1"/>
</dbReference>
<dbReference type="InterPro" id="IPR045357">
    <property type="entry name" value="Aminopeptidase_N-like_N"/>
</dbReference>
<evidence type="ECO:0000256" key="2">
    <source>
        <dbReference type="ARBA" id="ARBA00010136"/>
    </source>
</evidence>
<dbReference type="Gene3D" id="2.60.40.1730">
    <property type="entry name" value="tricorn interacting facor f3 domain"/>
    <property type="match status" value="1"/>
</dbReference>
<dbReference type="InterPro" id="IPR042097">
    <property type="entry name" value="Aminopeptidase_N-like_N_sf"/>
</dbReference>
<keyword evidence="6" id="KW-0378">Hydrolase</keyword>
<accession>A0A381TWY0</accession>
<dbReference type="Pfam" id="PF11940">
    <property type="entry name" value="DUF3458"/>
    <property type="match status" value="1"/>
</dbReference>
<evidence type="ECO:0000256" key="3">
    <source>
        <dbReference type="ARBA" id="ARBA00022438"/>
    </source>
</evidence>
<dbReference type="Pfam" id="PF17900">
    <property type="entry name" value="Peptidase_M1_N"/>
    <property type="match status" value="1"/>
</dbReference>
<keyword evidence="8" id="KW-0482">Metalloprotease</keyword>
<dbReference type="FunFam" id="1.10.390.10:FF:000002">
    <property type="entry name" value="Aminopeptidase N"/>
    <property type="match status" value="1"/>
</dbReference>
<gene>
    <name evidence="13" type="ORF">METZ01_LOCUS72815</name>
</gene>
<dbReference type="InterPro" id="IPR038438">
    <property type="entry name" value="PepN_Ig-like_sf"/>
</dbReference>
<name>A0A381TWY0_9ZZZZ</name>
<dbReference type="InterPro" id="IPR012779">
    <property type="entry name" value="Peptidase_M1_pepN"/>
</dbReference>
<feature type="non-terminal residue" evidence="13">
    <location>
        <position position="1"/>
    </location>
</feature>
<dbReference type="InterPro" id="IPR001930">
    <property type="entry name" value="Peptidase_M1"/>
</dbReference>
<comment type="cofactor">
    <cofactor evidence="1">
        <name>Zn(2+)</name>
        <dbReference type="ChEBI" id="CHEBI:29105"/>
    </cofactor>
</comment>
<dbReference type="PANTHER" id="PTHR46322">
    <property type="entry name" value="PUROMYCIN-SENSITIVE AMINOPEPTIDASE"/>
    <property type="match status" value="1"/>
</dbReference>
<evidence type="ECO:0000256" key="4">
    <source>
        <dbReference type="ARBA" id="ARBA00022670"/>
    </source>
</evidence>
<dbReference type="EMBL" id="UINC01005230">
    <property type="protein sequence ID" value="SVA19961.1"/>
    <property type="molecule type" value="Genomic_DNA"/>
</dbReference>
<evidence type="ECO:0000259" key="12">
    <source>
        <dbReference type="Pfam" id="PF17900"/>
    </source>
</evidence>
<keyword evidence="3" id="KW-0031">Aminopeptidase</keyword>
<evidence type="ECO:0000256" key="8">
    <source>
        <dbReference type="ARBA" id="ARBA00023049"/>
    </source>
</evidence>
<dbReference type="Pfam" id="PF01433">
    <property type="entry name" value="Peptidase_M1"/>
    <property type="match status" value="1"/>
</dbReference>
<evidence type="ECO:0000256" key="5">
    <source>
        <dbReference type="ARBA" id="ARBA00022723"/>
    </source>
</evidence>
<dbReference type="PRINTS" id="PR00756">
    <property type="entry name" value="ALADIPTASE"/>
</dbReference>
<comment type="similarity">
    <text evidence="2">Belongs to the peptidase M1 family.</text>
</comment>
<proteinExistence type="inferred from homology"/>
<feature type="domain" description="Peptidase M1 membrane alanine aminopeptidase" evidence="9">
    <location>
        <begin position="171"/>
        <end position="383"/>
    </location>
</feature>
<sequence length="788" mass="90641">VSELFLNGESMELLSIKLNGTEPDYQLKDDGLSLIEPPENFVLEITNRIHPESNSDLNGLYQSSGNFCTQCEAHGFRKITYYLDRPDVLSVFTTHIYADRDNYPVLLSNGNITEQSSSHASWHDPAPKPCYLFALVAGKLKSLNDSYTTSSGREVDLRLYVEPHNMHKTAFAMESLKRAFKWEEDRFGLCYDLDIYMIVAVDDFNSGAMENKGLNIFNSDCILANKDTTIDSDFLNIESIIAHEYFHNWTGNRVTCRDWFQLSLKEGLTVFRDQEFSSDMRSRSIKRIEDVVSLKTRQFSEDSGPMAHPVRPESYIVMDNFYTATVYDKGAEVIRMMHTILGENGFQKGMQLYFQRHDGKAVTIDDFVASMADANEFDFEAFMPWYCRAGTPEVEVVDDYDAKKNIYRATFRQKNQSKPYVVPNNFGLIDTEGCEVASGTILLDELEKTIEFKNIETRPIPSWFRAFSAPIIVNSNISNKDKIYLSLHDTDPFNRWDNIQSLWLQCILEPEEFDQNNLFDVIESLLKEEADYALLSKMLQIPAERILHQNAAKIDVAKLHQKRENVIDAVSKRLKGTLISTYEKLSTNKPFDLSTESIGERALKNLCLKYLANSDSHELAYEQFNSANCMTDRMASFEVLIRSHNPYLDEAIEHIYNEFKDDAQVIDMWFSYQSLSPLTTPSRVKELMGHRLFSIKNPNRVRSLVGAFTQNHLQFHCQDGYRLFGEFILELDSINPQVAARLVGIFNLWKKYTPNYSEMQRKELEAIRATRNLSNNVFEIVNIALEGE</sequence>
<reference evidence="13" key="1">
    <citation type="submission" date="2018-05" db="EMBL/GenBank/DDBJ databases">
        <authorList>
            <person name="Lanie J.A."/>
            <person name="Ng W.-L."/>
            <person name="Kazmierczak K.M."/>
            <person name="Andrzejewski T.M."/>
            <person name="Davidsen T.M."/>
            <person name="Wayne K.J."/>
            <person name="Tettelin H."/>
            <person name="Glass J.I."/>
            <person name="Rusch D."/>
            <person name="Podicherti R."/>
            <person name="Tsui H.-C.T."/>
            <person name="Winkler M.E."/>
        </authorList>
    </citation>
    <scope>NUCLEOTIDE SEQUENCE</scope>
</reference>
<dbReference type="PANTHER" id="PTHR46322:SF1">
    <property type="entry name" value="PUROMYCIN-SENSITIVE AMINOPEPTIDASE"/>
    <property type="match status" value="1"/>
</dbReference>
<dbReference type="AlphaFoldDB" id="A0A381TWY0"/>
<dbReference type="Gene3D" id="3.30.2010.30">
    <property type="match status" value="1"/>
</dbReference>
<dbReference type="Gene3D" id="1.10.390.10">
    <property type="entry name" value="Neutral Protease Domain 2"/>
    <property type="match status" value="1"/>
</dbReference>
<dbReference type="InterPro" id="IPR035414">
    <property type="entry name" value="Peptidase_M1_pepN_Ig-like"/>
</dbReference>
<evidence type="ECO:0000259" key="11">
    <source>
        <dbReference type="Pfam" id="PF17432"/>
    </source>
</evidence>
<dbReference type="Pfam" id="PF17432">
    <property type="entry name" value="DUF3458_C"/>
    <property type="match status" value="1"/>
</dbReference>
<feature type="domain" description="Peptidase M1 alanyl aminopeptidase Ig-like fold" evidence="10">
    <location>
        <begin position="390"/>
        <end position="475"/>
    </location>
</feature>
<dbReference type="Gene3D" id="1.25.50.10">
    <property type="entry name" value="Peptidase M1, alanyl aminopeptidase, C-terminal domain"/>
    <property type="match status" value="1"/>
</dbReference>
<dbReference type="Gene3D" id="2.60.40.1840">
    <property type="match status" value="1"/>
</dbReference>
<dbReference type="GO" id="GO:0008270">
    <property type="term" value="F:zinc ion binding"/>
    <property type="evidence" value="ECO:0007669"/>
    <property type="project" value="InterPro"/>
</dbReference>
<dbReference type="NCBIfam" id="TIGR02414">
    <property type="entry name" value="pepN_proteo"/>
    <property type="match status" value="1"/>
</dbReference>
<keyword evidence="7" id="KW-0862">Zinc</keyword>
<dbReference type="InterPro" id="IPR024601">
    <property type="entry name" value="Peptidase_M1_pepN_C"/>
</dbReference>